<dbReference type="Gene3D" id="3.10.200.10">
    <property type="entry name" value="Alpha carbonic anhydrase"/>
    <property type="match status" value="1"/>
</dbReference>
<dbReference type="InterPro" id="IPR018338">
    <property type="entry name" value="Carbonic_anhydrase_a-class_CS"/>
</dbReference>
<gene>
    <name evidence="10" type="ORF">MNOR_LOCUS23464</name>
</gene>
<evidence type="ECO:0000256" key="5">
    <source>
        <dbReference type="ARBA" id="ARBA00022833"/>
    </source>
</evidence>
<dbReference type="SMART" id="SM01057">
    <property type="entry name" value="Carb_anhydrase"/>
    <property type="match status" value="1"/>
</dbReference>
<evidence type="ECO:0000256" key="6">
    <source>
        <dbReference type="ARBA" id="ARBA00023239"/>
    </source>
</evidence>
<comment type="catalytic activity">
    <reaction evidence="7 8">
        <text>hydrogencarbonate + H(+) = CO2 + H2O</text>
        <dbReference type="Rhea" id="RHEA:10748"/>
        <dbReference type="ChEBI" id="CHEBI:15377"/>
        <dbReference type="ChEBI" id="CHEBI:15378"/>
        <dbReference type="ChEBI" id="CHEBI:16526"/>
        <dbReference type="ChEBI" id="CHEBI:17544"/>
        <dbReference type="EC" id="4.2.1.1"/>
    </reaction>
</comment>
<dbReference type="Pfam" id="PF00194">
    <property type="entry name" value="Carb_anhydrase"/>
    <property type="match status" value="1"/>
</dbReference>
<comment type="cofactor">
    <cofactor evidence="8">
        <name>Zn(2+)</name>
        <dbReference type="ChEBI" id="CHEBI:29105"/>
    </cofactor>
</comment>
<evidence type="ECO:0000256" key="4">
    <source>
        <dbReference type="ARBA" id="ARBA00022723"/>
    </source>
</evidence>
<keyword evidence="6 8" id="KW-0456">Lyase</keyword>
<evidence type="ECO:0000256" key="3">
    <source>
        <dbReference type="ARBA" id="ARBA00012925"/>
    </source>
</evidence>
<evidence type="ECO:0000313" key="11">
    <source>
        <dbReference type="Proteomes" id="UP001497623"/>
    </source>
</evidence>
<dbReference type="PROSITE" id="PS51144">
    <property type="entry name" value="ALPHA_CA_2"/>
    <property type="match status" value="1"/>
</dbReference>
<evidence type="ECO:0000259" key="9">
    <source>
        <dbReference type="PROSITE" id="PS51144"/>
    </source>
</evidence>
<comment type="function">
    <text evidence="1 8">Reversible hydration of carbon dioxide.</text>
</comment>
<evidence type="ECO:0000256" key="7">
    <source>
        <dbReference type="ARBA" id="ARBA00048348"/>
    </source>
</evidence>
<dbReference type="GO" id="GO:0004089">
    <property type="term" value="F:carbonate dehydratase activity"/>
    <property type="evidence" value="ECO:0007669"/>
    <property type="project" value="UniProtKB-UniRule"/>
</dbReference>
<dbReference type="Proteomes" id="UP001497623">
    <property type="component" value="Unassembled WGS sequence"/>
</dbReference>
<dbReference type="GO" id="GO:0008270">
    <property type="term" value="F:zinc ion binding"/>
    <property type="evidence" value="ECO:0007669"/>
    <property type="project" value="UniProtKB-UniRule"/>
</dbReference>
<accession>A0AAV2RHC0</accession>
<comment type="caution">
    <text evidence="10">The sequence shown here is derived from an EMBL/GenBank/DDBJ whole genome shotgun (WGS) entry which is preliminary data.</text>
</comment>
<dbReference type="SUPFAM" id="SSF51069">
    <property type="entry name" value="Carbonic anhydrase"/>
    <property type="match status" value="1"/>
</dbReference>
<sequence length="213" mass="24258">MAISSPLRFKGYNIKLPDVELKNNGHAVTMYVKKKDSISIRGGLLPYTYTLHQIHFHWGSYSVRGSEHTVNGKAYPLEMHLVHYKDSYGSVGQAVKYMSGLAVLGIMFKVTPFNNTALDPIIKSLKSLKQDDEVNIPLNMALWRLLPINTNSFFRYYGSLTTPGCNEVVIWTVFTDTADISEQQLSEFRMLMDSKGERLHDNNRPTQPLNNRE</sequence>
<dbReference type="PROSITE" id="PS00162">
    <property type="entry name" value="ALPHA_CA_1"/>
    <property type="match status" value="1"/>
</dbReference>
<evidence type="ECO:0000313" key="10">
    <source>
        <dbReference type="EMBL" id="CAL4122742.1"/>
    </source>
</evidence>
<dbReference type="AlphaFoldDB" id="A0AAV2RHC0"/>
<dbReference type="EC" id="4.2.1.1" evidence="3 8"/>
<evidence type="ECO:0000256" key="8">
    <source>
        <dbReference type="RuleBase" id="RU367011"/>
    </source>
</evidence>
<protein>
    <recommendedName>
        <fullName evidence="3 8">Carbonic anhydrase</fullName>
        <ecNumber evidence="3 8">4.2.1.1</ecNumber>
    </recommendedName>
</protein>
<evidence type="ECO:0000256" key="2">
    <source>
        <dbReference type="ARBA" id="ARBA00010718"/>
    </source>
</evidence>
<dbReference type="PANTHER" id="PTHR18952">
    <property type="entry name" value="CARBONIC ANHYDRASE"/>
    <property type="match status" value="1"/>
</dbReference>
<proteinExistence type="inferred from homology"/>
<feature type="non-terminal residue" evidence="10">
    <location>
        <position position="213"/>
    </location>
</feature>
<reference evidence="10 11" key="1">
    <citation type="submission" date="2024-05" db="EMBL/GenBank/DDBJ databases">
        <authorList>
            <person name="Wallberg A."/>
        </authorList>
    </citation>
    <scope>NUCLEOTIDE SEQUENCE [LARGE SCALE GENOMIC DNA]</scope>
</reference>
<evidence type="ECO:0000256" key="1">
    <source>
        <dbReference type="ARBA" id="ARBA00002904"/>
    </source>
</evidence>
<dbReference type="InterPro" id="IPR001148">
    <property type="entry name" value="CA_dom"/>
</dbReference>
<dbReference type="CDD" id="cd00326">
    <property type="entry name" value="alpha_CA"/>
    <property type="match status" value="1"/>
</dbReference>
<name>A0AAV2RHC0_MEGNR</name>
<comment type="similarity">
    <text evidence="2 8">Belongs to the alpha-carbonic anhydrase family.</text>
</comment>
<organism evidence="10 11">
    <name type="scientific">Meganyctiphanes norvegica</name>
    <name type="common">Northern krill</name>
    <name type="synonym">Thysanopoda norvegica</name>
    <dbReference type="NCBI Taxonomy" id="48144"/>
    <lineage>
        <taxon>Eukaryota</taxon>
        <taxon>Metazoa</taxon>
        <taxon>Ecdysozoa</taxon>
        <taxon>Arthropoda</taxon>
        <taxon>Crustacea</taxon>
        <taxon>Multicrustacea</taxon>
        <taxon>Malacostraca</taxon>
        <taxon>Eumalacostraca</taxon>
        <taxon>Eucarida</taxon>
        <taxon>Euphausiacea</taxon>
        <taxon>Euphausiidae</taxon>
        <taxon>Meganyctiphanes</taxon>
    </lineage>
</organism>
<dbReference type="EMBL" id="CAXKWB010020699">
    <property type="protein sequence ID" value="CAL4122742.1"/>
    <property type="molecule type" value="Genomic_DNA"/>
</dbReference>
<dbReference type="InterPro" id="IPR023561">
    <property type="entry name" value="Carbonic_anhydrase_a-class"/>
</dbReference>
<feature type="domain" description="Alpha-carbonic anhydrase" evidence="9">
    <location>
        <begin position="1"/>
        <end position="213"/>
    </location>
</feature>
<keyword evidence="11" id="KW-1185">Reference proteome</keyword>
<keyword evidence="5 8" id="KW-0862">Zinc</keyword>
<dbReference type="PANTHER" id="PTHR18952:SF265">
    <property type="entry name" value="CARBONIC ANHYDRASE"/>
    <property type="match status" value="1"/>
</dbReference>
<dbReference type="InterPro" id="IPR036398">
    <property type="entry name" value="CA_dom_sf"/>
</dbReference>
<keyword evidence="4 8" id="KW-0479">Metal-binding</keyword>